<evidence type="ECO:0000313" key="3">
    <source>
        <dbReference type="Proteomes" id="UP000024900"/>
    </source>
</evidence>
<dbReference type="AlphaFoldDB" id="A0A837CQA3"/>
<name>A0A837CQA3_9BRAD</name>
<protein>
    <submittedName>
        <fullName evidence="2">Uncharacterized protein</fullName>
    </submittedName>
</protein>
<evidence type="ECO:0000256" key="1">
    <source>
        <dbReference type="SAM" id="MobiDB-lite"/>
    </source>
</evidence>
<dbReference type="EMBL" id="ADOU02000001">
    <property type="protein sequence ID" value="KGJ71499.1"/>
    <property type="molecule type" value="Genomic_DNA"/>
</dbReference>
<reference evidence="2 3" key="1">
    <citation type="journal article" date="2014" name="BMC Genomics">
        <title>Comparative genomics of Bradyrhizobium japonicum CPAC 15 and Bradyrhizobium diazoefficiens CPAC 7: elite model strains for understanding symbiotic performance with soybean.</title>
        <authorList>
            <person name="Siqueira A.F."/>
            <person name="Ormeno-Orrillo E."/>
            <person name="Souza R.C."/>
            <person name="Rodrigues E.P."/>
            <person name="Almeida L.G."/>
            <person name="Barcellos F.G."/>
            <person name="Batista J.S."/>
            <person name="Nakatami A.S."/>
            <person name="Martinez-Romero E."/>
            <person name="Vasconcelos A.T."/>
            <person name="Hungria M."/>
        </authorList>
    </citation>
    <scope>NUCLEOTIDE SEQUENCE [LARGE SCALE GENOMIC DNA]</scope>
    <source>
        <strain evidence="2 3">SEMIA 5080</strain>
    </source>
</reference>
<proteinExistence type="predicted"/>
<feature type="compositionally biased region" description="Basic and acidic residues" evidence="1">
    <location>
        <begin position="65"/>
        <end position="75"/>
    </location>
</feature>
<evidence type="ECO:0000313" key="2">
    <source>
        <dbReference type="EMBL" id="KGJ71499.1"/>
    </source>
</evidence>
<organism evidence="2 3">
    <name type="scientific">Bradyrhizobium diazoefficiens SEMIA 5080</name>
    <dbReference type="NCBI Taxonomy" id="754504"/>
    <lineage>
        <taxon>Bacteria</taxon>
        <taxon>Pseudomonadati</taxon>
        <taxon>Pseudomonadota</taxon>
        <taxon>Alphaproteobacteria</taxon>
        <taxon>Hyphomicrobiales</taxon>
        <taxon>Nitrobacteraceae</taxon>
        <taxon>Bradyrhizobium</taxon>
    </lineage>
</organism>
<gene>
    <name evidence="2" type="ORF">BJA5080_08028</name>
</gene>
<accession>A0A837CQA3</accession>
<dbReference type="Proteomes" id="UP000024900">
    <property type="component" value="Unassembled WGS sequence"/>
</dbReference>
<comment type="caution">
    <text evidence="2">The sequence shown here is derived from an EMBL/GenBank/DDBJ whole genome shotgun (WGS) entry which is preliminary data.</text>
</comment>
<sequence>MPPPYPPPAICKHVDQQTAIPTPNLCEWDANVAYGKRNMRTWCSCRAPQTLRCCGGFATRLAGAEHDRRGREPPQRHALRPLLKQPVGAASSPRRCCQSTRPRRSLAREQDHHSPVLHFPSRPDRQRTGKPLSPEPLGSGDHQDRGRHAFRAARLHLGYRPSERVVQDVRRPSCSAATPTNADLKSLGERELQSRPSWSTMWRAAKANR</sequence>
<feature type="region of interest" description="Disordered" evidence="1">
    <location>
        <begin position="65"/>
        <end position="144"/>
    </location>
</feature>